<keyword evidence="1" id="KW-0805">Transcription regulation</keyword>
<dbReference type="SMART" id="SM00342">
    <property type="entry name" value="HTH_ARAC"/>
    <property type="match status" value="1"/>
</dbReference>
<evidence type="ECO:0000256" key="2">
    <source>
        <dbReference type="ARBA" id="ARBA00023125"/>
    </source>
</evidence>
<dbReference type="RefSeq" id="WP_221427401.1">
    <property type="nucleotide sequence ID" value="NZ_JAHVKP010000001.1"/>
</dbReference>
<dbReference type="Pfam" id="PF12833">
    <property type="entry name" value="HTH_18"/>
    <property type="match status" value="1"/>
</dbReference>
<dbReference type="GO" id="GO:0043565">
    <property type="term" value="F:sequence-specific DNA binding"/>
    <property type="evidence" value="ECO:0007669"/>
    <property type="project" value="InterPro"/>
</dbReference>
<dbReference type="EMBL" id="JAHVKP010000001">
    <property type="protein sequence ID" value="MBY6219249.1"/>
    <property type="molecule type" value="Genomic_DNA"/>
</dbReference>
<feature type="domain" description="HTH araC/xylS-type" evidence="4">
    <location>
        <begin position="143"/>
        <end position="242"/>
    </location>
</feature>
<reference evidence="5" key="1">
    <citation type="submission" date="2021-06" db="EMBL/GenBank/DDBJ databases">
        <title>50 bacteria genomes isolated from Dapeng, Shenzhen, China.</title>
        <authorList>
            <person name="Zheng W."/>
            <person name="Yu S."/>
            <person name="Huang Y."/>
        </authorList>
    </citation>
    <scope>NUCLEOTIDE SEQUENCE</scope>
    <source>
        <strain evidence="5">DP4N28-2</strain>
    </source>
</reference>
<evidence type="ECO:0000259" key="4">
    <source>
        <dbReference type="PROSITE" id="PS01124"/>
    </source>
</evidence>
<dbReference type="Proteomes" id="UP000824927">
    <property type="component" value="Unassembled WGS sequence"/>
</dbReference>
<dbReference type="GO" id="GO:0003700">
    <property type="term" value="F:DNA-binding transcription factor activity"/>
    <property type="evidence" value="ECO:0007669"/>
    <property type="project" value="InterPro"/>
</dbReference>
<evidence type="ECO:0000256" key="3">
    <source>
        <dbReference type="ARBA" id="ARBA00023163"/>
    </source>
</evidence>
<evidence type="ECO:0000313" key="5">
    <source>
        <dbReference type="EMBL" id="MBY6219249.1"/>
    </source>
</evidence>
<keyword evidence="3" id="KW-0804">Transcription</keyword>
<dbReference type="InterPro" id="IPR018060">
    <property type="entry name" value="HTH_AraC"/>
</dbReference>
<dbReference type="AlphaFoldDB" id="A0A9Q3XE98"/>
<dbReference type="InterPro" id="IPR050204">
    <property type="entry name" value="AraC_XylS_family_regulators"/>
</dbReference>
<evidence type="ECO:0000313" key="6">
    <source>
        <dbReference type="Proteomes" id="UP000824927"/>
    </source>
</evidence>
<keyword evidence="2" id="KW-0238">DNA-binding</keyword>
<comment type="caution">
    <text evidence="5">The sequence shown here is derived from an EMBL/GenBank/DDBJ whole genome shotgun (WGS) entry which is preliminary data.</text>
</comment>
<name>A0A9Q3XE98_9SPHN</name>
<proteinExistence type="predicted"/>
<dbReference type="PANTHER" id="PTHR46796">
    <property type="entry name" value="HTH-TYPE TRANSCRIPTIONAL ACTIVATOR RHAS-RELATED"/>
    <property type="match status" value="1"/>
</dbReference>
<dbReference type="Gene3D" id="1.10.10.60">
    <property type="entry name" value="Homeodomain-like"/>
    <property type="match status" value="1"/>
</dbReference>
<dbReference type="PROSITE" id="PS01124">
    <property type="entry name" value="HTH_ARAC_FAMILY_2"/>
    <property type="match status" value="1"/>
</dbReference>
<evidence type="ECO:0000256" key="1">
    <source>
        <dbReference type="ARBA" id="ARBA00023015"/>
    </source>
</evidence>
<protein>
    <submittedName>
        <fullName evidence="5">AraC family transcriptional regulator</fullName>
    </submittedName>
</protein>
<organism evidence="5 6">
    <name type="scientific">Qipengyuania aquimaris</name>
    <dbReference type="NCBI Taxonomy" id="255984"/>
    <lineage>
        <taxon>Bacteria</taxon>
        <taxon>Pseudomonadati</taxon>
        <taxon>Pseudomonadota</taxon>
        <taxon>Alphaproteobacteria</taxon>
        <taxon>Sphingomonadales</taxon>
        <taxon>Erythrobacteraceae</taxon>
        <taxon>Qipengyuania</taxon>
    </lineage>
</organism>
<dbReference type="PANTHER" id="PTHR46796:SF13">
    <property type="entry name" value="HTH-TYPE TRANSCRIPTIONAL ACTIVATOR RHAS"/>
    <property type="match status" value="1"/>
</dbReference>
<accession>A0A9Q3XE98</accession>
<sequence>MAVADIVSPDGEQKCQLFSANPAIRVLLSGKWRFDTIGGIQEFDATKASRTLYFGPQTEAMNVSVEGPIRFLLVQFHPGAPPLDQSKTHKQTLNTIECFDEGLPPEIRNAHYNSGTRREAWLDRFEELTRTVLFQRVKKKPSEVVLAFYRRILTDPDFDMEEFARAFGISRRTLERKVKKGFGLSPKQAIRRARALDMAAALLGVAMPEDEAEFRLRYFDQPHMTREIQAYFGTSPGVLSKEAAILLRIDLEIRQMRRAEAMHELGIKDVPWRDHDAEP</sequence>
<gene>
    <name evidence="5" type="ORF">KUV31_12950</name>
</gene>